<dbReference type="EMBL" id="UZAU01000369">
    <property type="status" value="NOT_ANNOTATED_CDS"/>
    <property type="molecule type" value="Genomic_DNA"/>
</dbReference>
<reference evidence="2" key="2">
    <citation type="submission" date="2021-03" db="UniProtKB">
        <authorList>
            <consortium name="EnsemblPlants"/>
        </authorList>
    </citation>
    <scope>IDENTIFICATION</scope>
</reference>
<name>A0A803PIX8_CANSA</name>
<reference evidence="2" key="1">
    <citation type="submission" date="2018-11" db="EMBL/GenBank/DDBJ databases">
        <authorList>
            <person name="Grassa J C."/>
        </authorList>
    </citation>
    <scope>NUCLEOTIDE SEQUENCE [LARGE SCALE GENOMIC DNA]</scope>
</reference>
<dbReference type="AlphaFoldDB" id="A0A803PIX8"/>
<dbReference type="Gramene" id="evm.model.04.838">
    <property type="protein sequence ID" value="cds.evm.model.04.838"/>
    <property type="gene ID" value="evm.TU.04.838"/>
</dbReference>
<protein>
    <recommendedName>
        <fullName evidence="1">Reverse transcriptase zinc-binding domain-containing protein</fullName>
    </recommendedName>
</protein>
<proteinExistence type="predicted"/>
<organism evidence="2 3">
    <name type="scientific">Cannabis sativa</name>
    <name type="common">Hemp</name>
    <name type="synonym">Marijuana</name>
    <dbReference type="NCBI Taxonomy" id="3483"/>
    <lineage>
        <taxon>Eukaryota</taxon>
        <taxon>Viridiplantae</taxon>
        <taxon>Streptophyta</taxon>
        <taxon>Embryophyta</taxon>
        <taxon>Tracheophyta</taxon>
        <taxon>Spermatophyta</taxon>
        <taxon>Magnoliopsida</taxon>
        <taxon>eudicotyledons</taxon>
        <taxon>Gunneridae</taxon>
        <taxon>Pentapetalae</taxon>
        <taxon>rosids</taxon>
        <taxon>fabids</taxon>
        <taxon>Rosales</taxon>
        <taxon>Cannabaceae</taxon>
        <taxon>Cannabis</taxon>
    </lineage>
</organism>
<evidence type="ECO:0000313" key="2">
    <source>
        <dbReference type="EnsemblPlants" id="cds.evm.model.04.838"/>
    </source>
</evidence>
<dbReference type="EnsemblPlants" id="evm.model.04.838">
    <property type="protein sequence ID" value="cds.evm.model.04.838"/>
    <property type="gene ID" value="evm.TU.04.838"/>
</dbReference>
<accession>A0A803PIX8</accession>
<keyword evidence="3" id="KW-1185">Reference proteome</keyword>
<dbReference type="Pfam" id="PF13966">
    <property type="entry name" value="zf-RVT"/>
    <property type="match status" value="1"/>
</dbReference>
<sequence length="314" mass="35678">MLAKQAWRIHHNPDSLLAFILKAKYFKNNDFLNASLGHSPSYSRRSLLWGRDLLSKGLVWKIGDGKTIPTLSPNWLHDHINISYKDDSLPPEITLSYFIKEDGHWDINKLNSHFDKDTIYSILSVPTNPYSKTVSFGAMFFLWKTVWSSNIPPKIKHFIWKAFNHLLPSNLNLYTRKVLPSPYCSICLSKVESNSHSLLECSRVDKNHIFKDIEPFIISYLQEYSEAQNKVLPRPETATEGSSSTALIIDSILPFPRNYKLSVDAAVQRQHNIHGYGAIVQDHVGRVIAGFYSSAISGLPPIFVEAKALLRALN</sequence>
<evidence type="ECO:0000313" key="3">
    <source>
        <dbReference type="Proteomes" id="UP000596661"/>
    </source>
</evidence>
<dbReference type="InterPro" id="IPR026960">
    <property type="entry name" value="RVT-Znf"/>
</dbReference>
<evidence type="ECO:0000259" key="1">
    <source>
        <dbReference type="Pfam" id="PF13966"/>
    </source>
</evidence>
<dbReference type="Proteomes" id="UP000596661">
    <property type="component" value="Chromosome 4"/>
</dbReference>
<feature type="domain" description="Reverse transcriptase zinc-binding" evidence="1">
    <location>
        <begin position="139"/>
        <end position="203"/>
    </location>
</feature>